<dbReference type="PANTHER" id="PTHR37981">
    <property type="entry name" value="LIPASE 2"/>
    <property type="match status" value="1"/>
</dbReference>
<evidence type="ECO:0000313" key="5">
    <source>
        <dbReference type="EMBL" id="QUF06795.1"/>
    </source>
</evidence>
<feature type="disulfide bond" evidence="2">
    <location>
        <begin position="130"/>
        <end position="138"/>
    </location>
</feature>
<dbReference type="CDD" id="cd01823">
    <property type="entry name" value="SEST_like"/>
    <property type="match status" value="1"/>
</dbReference>
<dbReference type="Pfam" id="PF13472">
    <property type="entry name" value="Lipase_GDSL_2"/>
    <property type="match status" value="1"/>
</dbReference>
<name>A0AA45R6J7_9PSEU</name>
<keyword evidence="3" id="KW-0732">Signal</keyword>
<dbReference type="PANTHER" id="PTHR37981:SF1">
    <property type="entry name" value="SGNH HYDROLASE-TYPE ESTERASE DOMAIN-CONTAINING PROTEIN"/>
    <property type="match status" value="1"/>
</dbReference>
<evidence type="ECO:0000256" key="2">
    <source>
        <dbReference type="PIRSR" id="PIRSR637460-2"/>
    </source>
</evidence>
<evidence type="ECO:0000259" key="4">
    <source>
        <dbReference type="Pfam" id="PF13472"/>
    </source>
</evidence>
<organism evidence="5 6">
    <name type="scientific">Actinosynnema pretiosum subsp. pretiosum</name>
    <dbReference type="NCBI Taxonomy" id="103721"/>
    <lineage>
        <taxon>Bacteria</taxon>
        <taxon>Bacillati</taxon>
        <taxon>Actinomycetota</taxon>
        <taxon>Actinomycetes</taxon>
        <taxon>Pseudonocardiales</taxon>
        <taxon>Pseudonocardiaceae</taxon>
        <taxon>Actinosynnema</taxon>
    </lineage>
</organism>
<dbReference type="Gene3D" id="3.40.50.1110">
    <property type="entry name" value="SGNH hydrolase"/>
    <property type="match status" value="1"/>
</dbReference>
<dbReference type="GO" id="GO:0019433">
    <property type="term" value="P:triglyceride catabolic process"/>
    <property type="evidence" value="ECO:0007669"/>
    <property type="project" value="TreeGrafter"/>
</dbReference>
<dbReference type="InterPro" id="IPR037460">
    <property type="entry name" value="SEST-like"/>
</dbReference>
<evidence type="ECO:0000256" key="1">
    <source>
        <dbReference type="PIRSR" id="PIRSR637460-1"/>
    </source>
</evidence>
<dbReference type="SUPFAM" id="SSF52266">
    <property type="entry name" value="SGNH hydrolase"/>
    <property type="match status" value="1"/>
</dbReference>
<evidence type="ECO:0000256" key="3">
    <source>
        <dbReference type="SAM" id="SignalP"/>
    </source>
</evidence>
<proteinExistence type="predicted"/>
<feature type="disulfide bond" evidence="2">
    <location>
        <begin position="186"/>
        <end position="233"/>
    </location>
</feature>
<feature type="disulfide bond" evidence="2">
    <location>
        <begin position="65"/>
        <end position="89"/>
    </location>
</feature>
<dbReference type="InterPro" id="IPR036514">
    <property type="entry name" value="SGNH_hydro_sf"/>
</dbReference>
<reference evidence="5" key="1">
    <citation type="submission" date="2021-04" db="EMBL/GenBank/DDBJ databases">
        <title>Genomic sequence of Actinosynnema pretiosum subsp. pretiosum ATCC 31280 (C-14919).</title>
        <authorList>
            <person name="Bai L."/>
            <person name="Wang X."/>
            <person name="Xiao Y."/>
        </authorList>
    </citation>
    <scope>NUCLEOTIDE SEQUENCE</scope>
    <source>
        <strain evidence="5">ATCC 31280</strain>
    </source>
</reference>
<dbReference type="GO" id="GO:0004806">
    <property type="term" value="F:triacylglycerol lipase activity"/>
    <property type="evidence" value="ECO:0007669"/>
    <property type="project" value="TreeGrafter"/>
</dbReference>
<keyword evidence="2" id="KW-1015">Disulfide bond</keyword>
<dbReference type="EMBL" id="CP073249">
    <property type="protein sequence ID" value="QUF06795.1"/>
    <property type="molecule type" value="Genomic_DNA"/>
</dbReference>
<feature type="active site" description="Nucleophile" evidence="1">
    <location>
        <position position="51"/>
    </location>
</feature>
<sequence>MKLLAAALVAALVPFAPISTAFAAPAQAQVSEPSAVAGSRIRPEHLALGDSFASGLGAGSESGACKRSQAAHPVLWAARLNSSLSFQACTGASTADIAAQVAAGVNSETSSVTLTVGGNDAGFTEVMTTCTTGADSSCARRVAAAEQFIRAELPARLDAAYAAVRARTPAPVAVVGYPRLFEEGFCLLGPSTARRAAVNRATDLIVATTAARAKAAGFSFVDVRPAFRGHGVCGGSPWVNGISLPITRSYHPNRAGQQAYAAALRTALMPAG</sequence>
<protein>
    <submittedName>
        <fullName evidence="5">SGNH/GDSL hydrolase family protein</fullName>
    </submittedName>
</protein>
<feature type="active site" evidence="1">
    <location>
        <position position="251"/>
    </location>
</feature>
<dbReference type="InterPro" id="IPR013830">
    <property type="entry name" value="SGNH_hydro"/>
</dbReference>
<dbReference type="Proteomes" id="UP000677152">
    <property type="component" value="Chromosome"/>
</dbReference>
<accession>A0AA45R6J7</accession>
<gene>
    <name evidence="5" type="ORF">KCV87_12520</name>
</gene>
<keyword evidence="5" id="KW-0378">Hydrolase</keyword>
<dbReference type="AlphaFoldDB" id="A0AA45R6J7"/>
<feature type="domain" description="SGNH hydrolase-type esterase" evidence="4">
    <location>
        <begin position="47"/>
        <end position="259"/>
    </location>
</feature>
<feature type="chain" id="PRO_5041338315" evidence="3">
    <location>
        <begin position="24"/>
        <end position="272"/>
    </location>
</feature>
<evidence type="ECO:0000313" key="6">
    <source>
        <dbReference type="Proteomes" id="UP000677152"/>
    </source>
</evidence>
<feature type="signal peptide" evidence="3">
    <location>
        <begin position="1"/>
        <end position="23"/>
    </location>
</feature>